<dbReference type="GeneID" id="94334386"/>
<evidence type="ECO:0000313" key="2">
    <source>
        <dbReference type="Proteomes" id="UP001214638"/>
    </source>
</evidence>
<dbReference type="Proteomes" id="UP001214638">
    <property type="component" value="Unassembled WGS sequence"/>
</dbReference>
<accession>A0AAD9PM46</accession>
<dbReference type="EMBL" id="JALLKP010000001">
    <property type="protein sequence ID" value="KAK2197091.1"/>
    <property type="molecule type" value="Genomic_DNA"/>
</dbReference>
<sequence length="601" mass="68478">MKSMKPIKSINSFYCNPRVNILLRLKSYSRRIRLRAKWYNEINYKPSLLTKNPAVTIDKLQNDTVDYIQVAKLLGEELLSKITFLSNNDAVYIFDIISRISKPLTRLAMVQDKRDAENKNDGSDAIEHYSAFKSVDLSKMLKNIQKCLLQHILGDGINNCISKRDRYYLICTLSRDCSLISIQQWRHLFDHVEHALTSQECIYAPFEIANILLVYSQINKWILKRESTKSTIALDRSNNNAITVPNSDIDIFIANSNGGIRKDVIYNGLQRLVPNICKLKFNKIVKLLYLQSSRKIYNSSFCIEALKLLNGSGIIHHMPLGDLVTCIKQYYKGYLFHLNSELECMGMMMQFLHKIESTTNLTSGIFNNSDSSIANNFNWINKSRALELKTLMQQTEVFSLGLVYLLCFYTMHCTCFGNCKLDTSAICEYIKSIESHVFSPILPELLKAIYNSNINLIENAPLSSEKGVMPSIHHVIDIAKIIISCILFNGRIATHLVTENDLHVTIQYRNLFMMNCLVKCLRSIIGTGGLLLGNESKFGDLSELMKQQIQMISNANLVEATRNVNQVDRNLVNSTCMDLSKASETSYAIMNETLNLLKITQ</sequence>
<proteinExistence type="predicted"/>
<comment type="caution">
    <text evidence="1">The sequence shown here is derived from an EMBL/GenBank/DDBJ whole genome shotgun (WGS) entry which is preliminary data.</text>
</comment>
<evidence type="ECO:0000313" key="1">
    <source>
        <dbReference type="EMBL" id="KAK2197091.1"/>
    </source>
</evidence>
<dbReference type="RefSeq" id="XP_067803933.1">
    <property type="nucleotide sequence ID" value="XM_067945142.1"/>
</dbReference>
<protein>
    <submittedName>
        <fullName evidence="1">Uncharacterized protein</fullName>
    </submittedName>
</protein>
<name>A0AAD9PM46_9APIC</name>
<gene>
    <name evidence="1" type="ORF">BdWA1_000088</name>
</gene>
<reference evidence="1" key="1">
    <citation type="journal article" date="2023" name="Nat. Microbiol.">
        <title>Babesia duncani multi-omics identifies virulence factors and drug targets.</title>
        <authorList>
            <person name="Singh P."/>
            <person name="Lonardi S."/>
            <person name="Liang Q."/>
            <person name="Vydyam P."/>
            <person name="Khabirova E."/>
            <person name="Fang T."/>
            <person name="Gihaz S."/>
            <person name="Thekkiniath J."/>
            <person name="Munshi M."/>
            <person name="Abel S."/>
            <person name="Ciampossin L."/>
            <person name="Batugedara G."/>
            <person name="Gupta M."/>
            <person name="Lu X.M."/>
            <person name="Lenz T."/>
            <person name="Chakravarty S."/>
            <person name="Cornillot E."/>
            <person name="Hu Y."/>
            <person name="Ma W."/>
            <person name="Gonzalez L.M."/>
            <person name="Sanchez S."/>
            <person name="Estrada K."/>
            <person name="Sanchez-Flores A."/>
            <person name="Montero E."/>
            <person name="Harb O.S."/>
            <person name="Le Roch K.G."/>
            <person name="Mamoun C.B."/>
        </authorList>
    </citation>
    <scope>NUCLEOTIDE SEQUENCE</scope>
    <source>
        <strain evidence="1">WA1</strain>
    </source>
</reference>
<organism evidence="1 2">
    <name type="scientific">Babesia duncani</name>
    <dbReference type="NCBI Taxonomy" id="323732"/>
    <lineage>
        <taxon>Eukaryota</taxon>
        <taxon>Sar</taxon>
        <taxon>Alveolata</taxon>
        <taxon>Apicomplexa</taxon>
        <taxon>Aconoidasida</taxon>
        <taxon>Piroplasmida</taxon>
        <taxon>Babesiidae</taxon>
        <taxon>Babesia</taxon>
    </lineage>
</organism>
<dbReference type="KEGG" id="bdw:94334386"/>
<dbReference type="AlphaFoldDB" id="A0AAD9PM46"/>
<keyword evidence="2" id="KW-1185">Reference proteome</keyword>